<dbReference type="Proteomes" id="UP001162640">
    <property type="component" value="Unassembled WGS sequence"/>
</dbReference>
<protein>
    <recommendedName>
        <fullName evidence="2">GYF domain-containing protein</fullName>
    </recommendedName>
</protein>
<evidence type="ECO:0000259" key="2">
    <source>
        <dbReference type="Pfam" id="PF14237"/>
    </source>
</evidence>
<evidence type="ECO:0000313" key="3">
    <source>
        <dbReference type="EMBL" id="GMH62434.1"/>
    </source>
</evidence>
<proteinExistence type="predicted"/>
<evidence type="ECO:0000313" key="4">
    <source>
        <dbReference type="Proteomes" id="UP001162640"/>
    </source>
</evidence>
<gene>
    <name evidence="3" type="ORF">TL16_g03471</name>
</gene>
<dbReference type="AlphaFoldDB" id="A0A9W7DZK3"/>
<sequence>MKPSFLSELQAKAGPRGGTMGFKVNNDSAGETSRVVSARMKAPPGSPKKNEFSDVEFYYMNVSDEQIGPAELKELRTKFKQGEITADCFFWFEGMGGWEALESNAALMKQVNPPPPPPKKGGAGA</sequence>
<name>A0A9W7DZK3_9STRA</name>
<dbReference type="Pfam" id="PF14237">
    <property type="entry name" value="GYF_2"/>
    <property type="match status" value="1"/>
</dbReference>
<reference evidence="4" key="1">
    <citation type="journal article" date="2023" name="Commun. Biol.">
        <title>Genome analysis of Parmales, the sister group of diatoms, reveals the evolutionary specialization of diatoms from phago-mixotrophs to photoautotrophs.</title>
        <authorList>
            <person name="Ban H."/>
            <person name="Sato S."/>
            <person name="Yoshikawa S."/>
            <person name="Yamada K."/>
            <person name="Nakamura Y."/>
            <person name="Ichinomiya M."/>
            <person name="Sato N."/>
            <person name="Blanc-Mathieu R."/>
            <person name="Endo H."/>
            <person name="Kuwata A."/>
            <person name="Ogata H."/>
        </authorList>
    </citation>
    <scope>NUCLEOTIDE SEQUENCE [LARGE SCALE GENOMIC DNA]</scope>
</reference>
<organism evidence="3 4">
    <name type="scientific">Triparma laevis f. inornata</name>
    <dbReference type="NCBI Taxonomy" id="1714386"/>
    <lineage>
        <taxon>Eukaryota</taxon>
        <taxon>Sar</taxon>
        <taxon>Stramenopiles</taxon>
        <taxon>Ochrophyta</taxon>
        <taxon>Bolidophyceae</taxon>
        <taxon>Parmales</taxon>
        <taxon>Triparmaceae</taxon>
        <taxon>Triparma</taxon>
    </lineage>
</organism>
<evidence type="ECO:0000256" key="1">
    <source>
        <dbReference type="SAM" id="MobiDB-lite"/>
    </source>
</evidence>
<dbReference type="EMBL" id="BLQM01000092">
    <property type="protein sequence ID" value="GMH62434.1"/>
    <property type="molecule type" value="Genomic_DNA"/>
</dbReference>
<dbReference type="InterPro" id="IPR025640">
    <property type="entry name" value="GYF_2"/>
</dbReference>
<feature type="domain" description="GYF" evidence="2">
    <location>
        <begin position="58"/>
        <end position="103"/>
    </location>
</feature>
<accession>A0A9W7DZK3</accession>
<feature type="region of interest" description="Disordered" evidence="1">
    <location>
        <begin position="1"/>
        <end position="28"/>
    </location>
</feature>
<comment type="caution">
    <text evidence="3">The sequence shown here is derived from an EMBL/GenBank/DDBJ whole genome shotgun (WGS) entry which is preliminary data.</text>
</comment>